<comment type="caution">
    <text evidence="1">The sequence shown here is derived from an EMBL/GenBank/DDBJ whole genome shotgun (WGS) entry which is preliminary data.</text>
</comment>
<gene>
    <name evidence="1" type="ORF">GALL_200950</name>
</gene>
<sequence length="250" mass="27413">MDSGNRKLFTAELQRLKAKGQALPLKDAEPAVAVDNSQVLEAISALREEMRGLERMVRGDEMDASLSTSSDEVDKKRAEVNMLKTELRALSVCIQQTKAEIAALRPSNSSDDRLVAVTNELDAIVTATERATHGILEGAEKIDNLATQLKAQAGDNFAGRIADEISETVVALFEQCNFQDITGQRITKVCNTLQYIEDRVNKMIEIWGAENFLDLPTPPEVKVDDDRKLLNGPALENQGISQADIDALFG</sequence>
<accession>A0A1J5RQB0</accession>
<dbReference type="Gene3D" id="1.10.287.500">
    <property type="entry name" value="Helix hairpin bin"/>
    <property type="match status" value="1"/>
</dbReference>
<dbReference type="EMBL" id="MLJW01000126">
    <property type="protein sequence ID" value="OIQ97913.1"/>
    <property type="molecule type" value="Genomic_DNA"/>
</dbReference>
<proteinExistence type="predicted"/>
<dbReference type="AlphaFoldDB" id="A0A1J5RQB0"/>
<name>A0A1J5RQB0_9ZZZZ</name>
<evidence type="ECO:0000313" key="1">
    <source>
        <dbReference type="EMBL" id="OIQ97913.1"/>
    </source>
</evidence>
<organism evidence="1">
    <name type="scientific">mine drainage metagenome</name>
    <dbReference type="NCBI Taxonomy" id="410659"/>
    <lineage>
        <taxon>unclassified sequences</taxon>
        <taxon>metagenomes</taxon>
        <taxon>ecological metagenomes</taxon>
    </lineage>
</organism>
<reference evidence="1" key="1">
    <citation type="submission" date="2016-10" db="EMBL/GenBank/DDBJ databases">
        <title>Sequence of Gallionella enrichment culture.</title>
        <authorList>
            <person name="Poehlein A."/>
            <person name="Muehling M."/>
            <person name="Daniel R."/>
        </authorList>
    </citation>
    <scope>NUCLEOTIDE SEQUENCE</scope>
</reference>
<protein>
    <submittedName>
        <fullName evidence="1">Chemotaxis regulator CheZ</fullName>
    </submittedName>
</protein>
<dbReference type="SUPFAM" id="SSF75708">
    <property type="entry name" value="Chemotaxis phosphatase CheZ"/>
    <property type="match status" value="1"/>
</dbReference>